<dbReference type="InterPro" id="IPR036465">
    <property type="entry name" value="vWFA_dom_sf"/>
</dbReference>
<sequence>MASRQPQFTGASRRMCSSRALALTLIFWALLECDHANGHPHEAGDSWRSLLEVKSNADDGDFVKRVEDSVKSLADSVLFNYRRRQGLWESGTCSTSCSIFSCQAKQLDDNSTLCLPLPANSTFLSDQACTHSDGTITSCSKARLSNESYVRLPGRQDQLDRTKVSPDQQLTICSQKGLDQIFPKIYENTSTEPFNKLVWSMFGAANGVFRIYPGLELGPTQCQQTFDPRKRPWYRAITGVSKQVVILLDGGGSMLKSISLTGKDSLFNATTRIVNEFLETLNKDDTVSVYKFGHTGLAQTDQIKDIRMPDRSNDTAVTNVVAPLKAAMKHMSDSITSDAPQANLTAALEDLLLSNDTVFDTSSSRSLKVLLIFTRGQLTDGTSISVPSNSSIAQALTSLSVRPFIYQWKDQSDDSTDMDLQSVACALNASFNVIPRSDYIVNDPLSALLSFYSYVAKIRHTNNEAKPIWIHSYGPFTAIGVDLVGVSYPVFDGDVLVGVASVDVLQNVTGLYNVKTDDEIVQLPGPTLNCSANLTECSVRTSSSSITLAAAAIVGITVGGCLLLATLICLLCFRKVILKFSGSSKECVKKEETQKTEGIGEVVKQGTKGKSAQAVNSQDEVFAQVIG</sequence>
<dbReference type="EMBL" id="JBJQOH010000008">
    <property type="protein sequence ID" value="KAL3675730.1"/>
    <property type="molecule type" value="Genomic_DNA"/>
</dbReference>
<feature type="domain" description="VWFA" evidence="3">
    <location>
        <begin position="243"/>
        <end position="455"/>
    </location>
</feature>
<evidence type="ECO:0000313" key="5">
    <source>
        <dbReference type="Proteomes" id="UP001633002"/>
    </source>
</evidence>
<keyword evidence="2" id="KW-0732">Signal</keyword>
<dbReference type="Proteomes" id="UP001633002">
    <property type="component" value="Unassembled WGS sequence"/>
</dbReference>
<keyword evidence="1" id="KW-0472">Membrane</keyword>
<feature type="signal peptide" evidence="2">
    <location>
        <begin position="1"/>
        <end position="38"/>
    </location>
</feature>
<reference evidence="4 5" key="1">
    <citation type="submission" date="2024-09" db="EMBL/GenBank/DDBJ databases">
        <title>Chromosome-scale assembly of Riccia sorocarpa.</title>
        <authorList>
            <person name="Paukszto L."/>
        </authorList>
    </citation>
    <scope>NUCLEOTIDE SEQUENCE [LARGE SCALE GENOMIC DNA]</scope>
    <source>
        <strain evidence="4">LP-2024</strain>
        <tissue evidence="4">Aerial parts of the thallus</tissue>
    </source>
</reference>
<accession>A0ABD3GCI0</accession>
<dbReference type="AlphaFoldDB" id="A0ABD3GCI0"/>
<name>A0ABD3GCI0_9MARC</name>
<dbReference type="Gene3D" id="3.40.50.410">
    <property type="entry name" value="von Willebrand factor, type A domain"/>
    <property type="match status" value="1"/>
</dbReference>
<evidence type="ECO:0000256" key="2">
    <source>
        <dbReference type="SAM" id="SignalP"/>
    </source>
</evidence>
<keyword evidence="5" id="KW-1185">Reference proteome</keyword>
<dbReference type="PANTHER" id="PTHR10166:SF37">
    <property type="entry name" value="STOLID, ISOFORM H"/>
    <property type="match status" value="1"/>
</dbReference>
<evidence type="ECO:0000313" key="4">
    <source>
        <dbReference type="EMBL" id="KAL3675730.1"/>
    </source>
</evidence>
<dbReference type="PROSITE" id="PS50234">
    <property type="entry name" value="VWFA"/>
    <property type="match status" value="1"/>
</dbReference>
<dbReference type="SUPFAM" id="SSF53300">
    <property type="entry name" value="vWA-like"/>
    <property type="match status" value="1"/>
</dbReference>
<evidence type="ECO:0000256" key="1">
    <source>
        <dbReference type="SAM" id="Phobius"/>
    </source>
</evidence>
<feature type="transmembrane region" description="Helical" evidence="1">
    <location>
        <begin position="548"/>
        <end position="573"/>
    </location>
</feature>
<dbReference type="InterPro" id="IPR002035">
    <property type="entry name" value="VWF_A"/>
</dbReference>
<proteinExistence type="predicted"/>
<protein>
    <recommendedName>
        <fullName evidence="3">VWFA domain-containing protein</fullName>
    </recommendedName>
</protein>
<dbReference type="PANTHER" id="PTHR10166">
    <property type="entry name" value="VOLTAGE-DEPENDENT CALCIUM CHANNEL SUBUNIT ALPHA-2/DELTA-RELATED"/>
    <property type="match status" value="1"/>
</dbReference>
<dbReference type="InterPro" id="IPR051173">
    <property type="entry name" value="Ca_channel_alpha-2/delta"/>
</dbReference>
<keyword evidence="1" id="KW-1133">Transmembrane helix</keyword>
<gene>
    <name evidence="4" type="ORF">R1sor_025678</name>
</gene>
<evidence type="ECO:0000259" key="3">
    <source>
        <dbReference type="PROSITE" id="PS50234"/>
    </source>
</evidence>
<feature type="chain" id="PRO_5044839363" description="VWFA domain-containing protein" evidence="2">
    <location>
        <begin position="39"/>
        <end position="627"/>
    </location>
</feature>
<keyword evidence="1" id="KW-0812">Transmembrane</keyword>
<comment type="caution">
    <text evidence="4">The sequence shown here is derived from an EMBL/GenBank/DDBJ whole genome shotgun (WGS) entry which is preliminary data.</text>
</comment>
<organism evidence="4 5">
    <name type="scientific">Riccia sorocarpa</name>
    <dbReference type="NCBI Taxonomy" id="122646"/>
    <lineage>
        <taxon>Eukaryota</taxon>
        <taxon>Viridiplantae</taxon>
        <taxon>Streptophyta</taxon>
        <taxon>Embryophyta</taxon>
        <taxon>Marchantiophyta</taxon>
        <taxon>Marchantiopsida</taxon>
        <taxon>Marchantiidae</taxon>
        <taxon>Marchantiales</taxon>
        <taxon>Ricciaceae</taxon>
        <taxon>Riccia</taxon>
    </lineage>
</organism>